<dbReference type="RefSeq" id="WP_014404376.1">
    <property type="nucleotide sequence ID" value="NC_017033.1"/>
</dbReference>
<dbReference type="AlphaFoldDB" id="H8L3K4"/>
<dbReference type="HOGENOM" id="CLU_098949_1_1_6"/>
<accession>H8L3K4</accession>
<sequence>MDDQRSAPSPTPDSIDARGMARRNLLRNSGAAVAGLALAASGVQAQSRVPAAPTAADPKRLDTFYRLSRLLTGHEDLDLTVGEHLYGAMLKLNPAFASQVEELSQYASSHKLDTVEALEAALKGQPLHAPLMAIISAWYSGVVEPGTSATVYAYERALMYQMSRDGMVIPTYAHNGPNYWVAEPPPLDRLPVF</sequence>
<protein>
    <submittedName>
        <fullName evidence="1">Membrane bound FAD containing D-sorbitol dehydrogenase</fullName>
    </submittedName>
</protein>
<dbReference type="InterPro" id="IPR006311">
    <property type="entry name" value="TAT_signal"/>
</dbReference>
<dbReference type="Pfam" id="PF12318">
    <property type="entry name" value="FAD-SLDH"/>
    <property type="match status" value="1"/>
</dbReference>
<dbReference type="OrthoDB" id="8635030at2"/>
<dbReference type="eggNOG" id="ENOG502ZAJI">
    <property type="taxonomic scope" value="Bacteria"/>
</dbReference>
<dbReference type="Proteomes" id="UP000005234">
    <property type="component" value="Chromosome"/>
</dbReference>
<keyword evidence="2" id="KW-1185">Reference proteome</keyword>
<evidence type="ECO:0000313" key="2">
    <source>
        <dbReference type="Proteomes" id="UP000005234"/>
    </source>
</evidence>
<organism evidence="1 2">
    <name type="scientific">Frateuria aurantia (strain ATCC 33424 / DSM 6220 / KCTC 2777 / LMG 1558 / NBRC 3245 / NCIMB 13370)</name>
    <name type="common">Acetobacter aurantius</name>
    <dbReference type="NCBI Taxonomy" id="767434"/>
    <lineage>
        <taxon>Bacteria</taxon>
        <taxon>Pseudomonadati</taxon>
        <taxon>Pseudomonadota</taxon>
        <taxon>Gammaproteobacteria</taxon>
        <taxon>Lysobacterales</taxon>
        <taxon>Rhodanobacteraceae</taxon>
        <taxon>Frateuria</taxon>
    </lineage>
</organism>
<dbReference type="KEGG" id="fau:Fraau_3045"/>
<dbReference type="EMBL" id="CP003350">
    <property type="protein sequence ID" value="AFC87373.1"/>
    <property type="molecule type" value="Genomic_DNA"/>
</dbReference>
<proteinExistence type="predicted"/>
<evidence type="ECO:0000313" key="1">
    <source>
        <dbReference type="EMBL" id="AFC87373.1"/>
    </source>
</evidence>
<reference evidence="1" key="1">
    <citation type="submission" date="2012-02" db="EMBL/GenBank/DDBJ databases">
        <title>The complete genome of Frateuria aurantia DSM 6220.</title>
        <authorList>
            <consortium name="US DOE Joint Genome Institute (JGI-PGF)"/>
            <person name="Lucas S."/>
            <person name="Copeland A."/>
            <person name="Lapidus A."/>
            <person name="Glavina del Rio T."/>
            <person name="Dalin E."/>
            <person name="Tice H."/>
            <person name="Bruce D."/>
            <person name="Goodwin L."/>
            <person name="Pitluck S."/>
            <person name="Peters L."/>
            <person name="Ovchinnikova G."/>
            <person name="Teshima H."/>
            <person name="Kyrpides N."/>
            <person name="Mavromatis K."/>
            <person name="Ivanova N."/>
            <person name="Brettin T."/>
            <person name="Detter J.C."/>
            <person name="Han C."/>
            <person name="Larimer F."/>
            <person name="Land M."/>
            <person name="Hauser L."/>
            <person name="Markowitz V."/>
            <person name="Cheng J.-F."/>
            <person name="Hugenholtz P."/>
            <person name="Woyke T."/>
            <person name="Wu D."/>
            <person name="Brambilla E."/>
            <person name="Klenk H.-P."/>
            <person name="Eisen J.A."/>
        </authorList>
    </citation>
    <scope>NUCLEOTIDE SEQUENCE</scope>
    <source>
        <strain evidence="1">DSM 6220</strain>
    </source>
</reference>
<dbReference type="PROSITE" id="PS51318">
    <property type="entry name" value="TAT"/>
    <property type="match status" value="1"/>
</dbReference>
<dbReference type="STRING" id="767434.Fraau_3045"/>
<gene>
    <name evidence="1" type="ordered locus">Fraau_3045</name>
</gene>
<name>H8L3K4_FRAAD</name>
<dbReference type="InterPro" id="IPR024651">
    <property type="entry name" value="FAD-SLDH_ssu"/>
</dbReference>